<dbReference type="PANTHER" id="PTHR23419:SF8">
    <property type="entry name" value="FI09726P"/>
    <property type="match status" value="1"/>
</dbReference>
<dbReference type="InterPro" id="IPR015867">
    <property type="entry name" value="N-reg_PII/ATP_PRibTrfase_C"/>
</dbReference>
<dbReference type="EMBL" id="OB662775">
    <property type="protein sequence ID" value="CAD7230551.1"/>
    <property type="molecule type" value="Genomic_DNA"/>
</dbReference>
<sequence>MASANTTIHTIPHSVAYITVPNEAVAKKLAHDLVKGKYAACVNIIPKITSVYEWEDKIEEDSELLLMIKTRTTRIDDLIAFVTKNHPYEVPEVISLPIVKGNKPYLDWILNVVPEK</sequence>
<proteinExistence type="inferred from homology"/>
<comment type="similarity">
    <text evidence="1">Belongs to the CutA family.</text>
</comment>
<name>A0A7R8WF71_9CRUS</name>
<evidence type="ECO:0000313" key="2">
    <source>
        <dbReference type="EMBL" id="CAD7230551.1"/>
    </source>
</evidence>
<dbReference type="GO" id="GO:0010038">
    <property type="term" value="P:response to metal ion"/>
    <property type="evidence" value="ECO:0007669"/>
    <property type="project" value="InterPro"/>
</dbReference>
<dbReference type="OrthoDB" id="2017693at2759"/>
<dbReference type="GO" id="GO:0005507">
    <property type="term" value="F:copper ion binding"/>
    <property type="evidence" value="ECO:0007669"/>
    <property type="project" value="TreeGrafter"/>
</dbReference>
<dbReference type="PANTHER" id="PTHR23419">
    <property type="entry name" value="DIVALENT CATION TOLERANCE CUTA-RELATED"/>
    <property type="match status" value="1"/>
</dbReference>
<dbReference type="Gene3D" id="3.30.70.120">
    <property type="match status" value="1"/>
</dbReference>
<evidence type="ECO:0000256" key="1">
    <source>
        <dbReference type="ARBA" id="ARBA00010169"/>
    </source>
</evidence>
<organism evidence="2">
    <name type="scientific">Cyprideis torosa</name>
    <dbReference type="NCBI Taxonomy" id="163714"/>
    <lineage>
        <taxon>Eukaryota</taxon>
        <taxon>Metazoa</taxon>
        <taxon>Ecdysozoa</taxon>
        <taxon>Arthropoda</taxon>
        <taxon>Crustacea</taxon>
        <taxon>Oligostraca</taxon>
        <taxon>Ostracoda</taxon>
        <taxon>Podocopa</taxon>
        <taxon>Podocopida</taxon>
        <taxon>Cytherocopina</taxon>
        <taxon>Cytheroidea</taxon>
        <taxon>Cytherideidae</taxon>
        <taxon>Cyprideis</taxon>
    </lineage>
</organism>
<reference evidence="2" key="1">
    <citation type="submission" date="2020-11" db="EMBL/GenBank/DDBJ databases">
        <authorList>
            <person name="Tran Van P."/>
        </authorList>
    </citation>
    <scope>NUCLEOTIDE SEQUENCE</scope>
</reference>
<dbReference type="InterPro" id="IPR004323">
    <property type="entry name" value="Ion_tolerance_CutA"/>
</dbReference>
<dbReference type="Pfam" id="PF03091">
    <property type="entry name" value="CutA1"/>
    <property type="match status" value="1"/>
</dbReference>
<protein>
    <submittedName>
        <fullName evidence="2">Uncharacterized protein</fullName>
    </submittedName>
</protein>
<dbReference type="AlphaFoldDB" id="A0A7R8WF71"/>
<dbReference type="SUPFAM" id="SSF54913">
    <property type="entry name" value="GlnB-like"/>
    <property type="match status" value="1"/>
</dbReference>
<dbReference type="InterPro" id="IPR011322">
    <property type="entry name" value="N-reg_PII-like_a/b"/>
</dbReference>
<accession>A0A7R8WF71</accession>
<gene>
    <name evidence="2" type="ORF">CTOB1V02_LOCUS8409</name>
</gene>